<evidence type="ECO:0000256" key="12">
    <source>
        <dbReference type="HAMAP-Rule" id="MF_01394"/>
    </source>
</evidence>
<name>A0ABQ6A0M5_9PROT</name>
<comment type="subcellular location">
    <subcellularLocation>
        <location evidence="12 13">Cell membrane</location>
        <topology evidence="12 13">Multi-pass membrane protein</topology>
    </subcellularLocation>
    <subcellularLocation>
        <location evidence="1">Membrane</location>
        <topology evidence="1">Multi-pass membrane protein</topology>
    </subcellularLocation>
</comment>
<evidence type="ECO:0000313" key="15">
    <source>
        <dbReference type="Proteomes" id="UP001156641"/>
    </source>
</evidence>
<feature type="transmembrane region" description="Helical" evidence="12">
    <location>
        <begin position="6"/>
        <end position="31"/>
    </location>
</feature>
<keyword evidence="8 12" id="KW-1133">Transmembrane helix</keyword>
<keyword evidence="9 12" id="KW-0520">NAD</keyword>
<dbReference type="InterPro" id="IPR000440">
    <property type="entry name" value="NADH_UbQ/plastoQ_OxRdtase_su3"/>
</dbReference>
<evidence type="ECO:0000256" key="7">
    <source>
        <dbReference type="ARBA" id="ARBA00022967"/>
    </source>
</evidence>
<dbReference type="Proteomes" id="UP001156641">
    <property type="component" value="Unassembled WGS sequence"/>
</dbReference>
<evidence type="ECO:0000256" key="3">
    <source>
        <dbReference type="ARBA" id="ARBA00022448"/>
    </source>
</evidence>
<evidence type="ECO:0000256" key="5">
    <source>
        <dbReference type="ARBA" id="ARBA00022692"/>
    </source>
</evidence>
<dbReference type="Gene3D" id="1.20.58.1610">
    <property type="entry name" value="NADH:ubiquinone/plastoquinone oxidoreductase, chain 3"/>
    <property type="match status" value="1"/>
</dbReference>
<keyword evidence="11 12" id="KW-0472">Membrane</keyword>
<evidence type="ECO:0000256" key="13">
    <source>
        <dbReference type="RuleBase" id="RU003639"/>
    </source>
</evidence>
<evidence type="ECO:0000256" key="9">
    <source>
        <dbReference type="ARBA" id="ARBA00023027"/>
    </source>
</evidence>
<dbReference type="PANTHER" id="PTHR11058">
    <property type="entry name" value="NADH-UBIQUINONE OXIDOREDUCTASE CHAIN 3"/>
    <property type="match status" value="1"/>
</dbReference>
<dbReference type="InterPro" id="IPR023043">
    <property type="entry name" value="NAD(P)H_OxRDtase_bac/plastid"/>
</dbReference>
<evidence type="ECO:0000256" key="10">
    <source>
        <dbReference type="ARBA" id="ARBA00023075"/>
    </source>
</evidence>
<keyword evidence="7 12" id="KW-1278">Translocase</keyword>
<comment type="caution">
    <text evidence="14">The sequence shown here is derived from an EMBL/GenBank/DDBJ whole genome shotgun (WGS) entry which is preliminary data.</text>
</comment>
<comment type="similarity">
    <text evidence="2 12 13">Belongs to the complex I subunit 3 family.</text>
</comment>
<evidence type="ECO:0000256" key="6">
    <source>
        <dbReference type="ARBA" id="ARBA00022719"/>
    </source>
</evidence>
<keyword evidence="5 12" id="KW-0812">Transmembrane</keyword>
<keyword evidence="10 12" id="KW-0830">Ubiquinone</keyword>
<comment type="subunit">
    <text evidence="12">NDH-1 is composed of 14 different subunits. Subunits NuoA, H, J, K, L, M, N constitute the membrane sector of the complex.</text>
</comment>
<organism evidence="14 15">
    <name type="scientific">Acidocella aquatica</name>
    <dbReference type="NCBI Taxonomy" id="1922313"/>
    <lineage>
        <taxon>Bacteria</taxon>
        <taxon>Pseudomonadati</taxon>
        <taxon>Pseudomonadota</taxon>
        <taxon>Alphaproteobacteria</taxon>
        <taxon>Acetobacterales</taxon>
        <taxon>Acidocellaceae</taxon>
        <taxon>Acidocella</taxon>
    </lineage>
</organism>
<evidence type="ECO:0000256" key="4">
    <source>
        <dbReference type="ARBA" id="ARBA00022475"/>
    </source>
</evidence>
<reference evidence="15" key="1">
    <citation type="journal article" date="2019" name="Int. J. Syst. Evol. Microbiol.">
        <title>The Global Catalogue of Microorganisms (GCM) 10K type strain sequencing project: providing services to taxonomists for standard genome sequencing and annotation.</title>
        <authorList>
            <consortium name="The Broad Institute Genomics Platform"/>
            <consortium name="The Broad Institute Genome Sequencing Center for Infectious Disease"/>
            <person name="Wu L."/>
            <person name="Ma J."/>
        </authorList>
    </citation>
    <scope>NUCLEOTIDE SEQUENCE [LARGE SCALE GENOMIC DNA]</scope>
    <source>
        <strain evidence="15">NBRC 112502</strain>
    </source>
</reference>
<keyword evidence="6 12" id="KW-0874">Quinone</keyword>
<evidence type="ECO:0000256" key="1">
    <source>
        <dbReference type="ARBA" id="ARBA00004141"/>
    </source>
</evidence>
<accession>A0ABQ6A0M5</accession>
<dbReference type="PANTHER" id="PTHR11058:SF21">
    <property type="entry name" value="NADH-QUINONE OXIDOREDUCTASE SUBUNIT A"/>
    <property type="match status" value="1"/>
</dbReference>
<comment type="function">
    <text evidence="12">NDH-1 shuttles electrons from NADH, via FMN and iron-sulfur (Fe-S) centers, to quinones in the respiratory chain. The immediate electron acceptor for the enzyme in this species is believed to be ubiquinone. Couples the redox reaction to proton translocation (for every two electrons transferred, four hydrogen ions are translocated across the cytoplasmic membrane), and thus conserves the redox energy in a proton gradient.</text>
</comment>
<keyword evidence="4 12" id="KW-1003">Cell membrane</keyword>
<gene>
    <name evidence="14" type="primary">nuoA_1</name>
    <name evidence="12" type="synonym">nuoA</name>
    <name evidence="14" type="ORF">GCM10010909_06690</name>
</gene>
<feature type="transmembrane region" description="Helical" evidence="12">
    <location>
        <begin position="62"/>
        <end position="85"/>
    </location>
</feature>
<dbReference type="EMBL" id="BSOS01000007">
    <property type="protein sequence ID" value="GLR65991.1"/>
    <property type="molecule type" value="Genomic_DNA"/>
</dbReference>
<evidence type="ECO:0000256" key="8">
    <source>
        <dbReference type="ARBA" id="ARBA00022989"/>
    </source>
</evidence>
<evidence type="ECO:0000313" key="14">
    <source>
        <dbReference type="EMBL" id="GLR65991.1"/>
    </source>
</evidence>
<comment type="catalytic activity">
    <reaction evidence="12 13">
        <text>a quinone + NADH + 5 H(+)(in) = a quinol + NAD(+) + 4 H(+)(out)</text>
        <dbReference type="Rhea" id="RHEA:57888"/>
        <dbReference type="ChEBI" id="CHEBI:15378"/>
        <dbReference type="ChEBI" id="CHEBI:24646"/>
        <dbReference type="ChEBI" id="CHEBI:57540"/>
        <dbReference type="ChEBI" id="CHEBI:57945"/>
        <dbReference type="ChEBI" id="CHEBI:132124"/>
    </reaction>
</comment>
<evidence type="ECO:0000256" key="2">
    <source>
        <dbReference type="ARBA" id="ARBA00008472"/>
    </source>
</evidence>
<dbReference type="InterPro" id="IPR038430">
    <property type="entry name" value="NDAH_ubi_oxred_su3_sf"/>
</dbReference>
<feature type="transmembrane region" description="Helical" evidence="12">
    <location>
        <begin position="91"/>
        <end position="112"/>
    </location>
</feature>
<keyword evidence="15" id="KW-1185">Reference proteome</keyword>
<dbReference type="Pfam" id="PF00507">
    <property type="entry name" value="Oxidored_q4"/>
    <property type="match status" value="1"/>
</dbReference>
<protein>
    <recommendedName>
        <fullName evidence="12">NADH-quinone oxidoreductase subunit A</fullName>
        <ecNumber evidence="12">7.1.1.-</ecNumber>
    </recommendedName>
    <alternativeName>
        <fullName evidence="12">NADH dehydrogenase I subunit A</fullName>
    </alternativeName>
    <alternativeName>
        <fullName evidence="12">NDH-1 subunit A</fullName>
    </alternativeName>
    <alternativeName>
        <fullName evidence="12">NUO1</fullName>
    </alternativeName>
</protein>
<keyword evidence="3 12" id="KW-0813">Transport</keyword>
<proteinExistence type="inferred from homology"/>
<dbReference type="EC" id="7.1.1.-" evidence="12"/>
<dbReference type="HAMAP" id="MF_01394">
    <property type="entry name" value="NDH1_NuoA"/>
    <property type="match status" value="1"/>
</dbReference>
<evidence type="ECO:0000256" key="11">
    <source>
        <dbReference type="ARBA" id="ARBA00023136"/>
    </source>
</evidence>
<sequence length="132" mass="14809">MGATLHIWILALYFAAVLALVTAMIGSSFFLGQRHMTRSTAQPFESGMLPLGDARLRFPIQFYLVAMLFVLFDLESVFIYTWAIAIRPAGWNGYIAMLMFIGVLLAALGYLWRLGALDWGPKSRLRPLPAPR</sequence>